<name>A0A929B5T4_9PSEU</name>
<keyword evidence="3" id="KW-1185">Reference proteome</keyword>
<dbReference type="GO" id="GO:0004497">
    <property type="term" value="F:monooxygenase activity"/>
    <property type="evidence" value="ECO:0007669"/>
    <property type="project" value="UniProtKB-KW"/>
</dbReference>
<dbReference type="GO" id="GO:0071949">
    <property type="term" value="F:FAD binding"/>
    <property type="evidence" value="ECO:0007669"/>
    <property type="project" value="InterPro"/>
</dbReference>
<reference evidence="2" key="1">
    <citation type="submission" date="2020-10" db="EMBL/GenBank/DDBJ databases">
        <title>Diversity and distribution of actinomycetes associated with coral in the coast of Hainan.</title>
        <authorList>
            <person name="Li F."/>
        </authorList>
    </citation>
    <scope>NUCLEOTIDE SEQUENCE</scope>
    <source>
        <strain evidence="2">HNM0983</strain>
    </source>
</reference>
<dbReference type="PANTHER" id="PTHR46865">
    <property type="entry name" value="OXIDOREDUCTASE-RELATED"/>
    <property type="match status" value="1"/>
</dbReference>
<dbReference type="Pfam" id="PF01494">
    <property type="entry name" value="FAD_binding_3"/>
    <property type="match status" value="1"/>
</dbReference>
<keyword evidence="2" id="KW-0560">Oxidoreductase</keyword>
<dbReference type="RefSeq" id="WP_193927166.1">
    <property type="nucleotide sequence ID" value="NZ_JADEYC010000007.1"/>
</dbReference>
<evidence type="ECO:0000313" key="2">
    <source>
        <dbReference type="EMBL" id="MBE9373727.1"/>
    </source>
</evidence>
<comment type="caution">
    <text evidence="2">The sequence shown here is derived from an EMBL/GenBank/DDBJ whole genome shotgun (WGS) entry which is preliminary data.</text>
</comment>
<dbReference type="InterPro" id="IPR051704">
    <property type="entry name" value="FAD_aromatic-hydroxylase"/>
</dbReference>
<accession>A0A929B5T4</accession>
<evidence type="ECO:0000313" key="3">
    <source>
        <dbReference type="Proteomes" id="UP000598360"/>
    </source>
</evidence>
<dbReference type="AlphaFoldDB" id="A0A929B5T4"/>
<proteinExistence type="predicted"/>
<dbReference type="PRINTS" id="PR00420">
    <property type="entry name" value="RNGMNOXGNASE"/>
</dbReference>
<sequence length="348" mass="36897">MRALVCGAGIAGLALAGSLRRDGHDVLLVERAPTEQRAGYIIDVPAGAHSNLAATGLLPELVQQALPLTELVFHDADGGVRERLTDPGAEPTVSVLRGALVAALHAELGDCAIRYGTTVDEIRSDEHEFGAVLSDGSVQRPDVLVGADGIHSRVRHLAFGPEERFLRELGFHTAAYPVTAPGPAREVAGGLHLTEGPGAQVGAYPVDDERVMTLFVHRAPPGTPLPADPGAELVRTCGGLGWIVPELLDRRPSRTDLYYDTVAKIEMPRWHRGRVVLVGDACHAPSLLAGHGADLALTGARALAARLREDATVEQALVGYERQVRPEALRLQAQGRAVAEDFVPPHSG</sequence>
<feature type="domain" description="FAD-binding" evidence="1">
    <location>
        <begin position="3"/>
        <end position="326"/>
    </location>
</feature>
<gene>
    <name evidence="2" type="ORF">IQ251_04600</name>
</gene>
<dbReference type="Proteomes" id="UP000598360">
    <property type="component" value="Unassembled WGS sequence"/>
</dbReference>
<protein>
    <submittedName>
        <fullName evidence="2">FAD-dependent monooxygenase</fullName>
    </submittedName>
</protein>
<organism evidence="2 3">
    <name type="scientific">Saccharopolyspora montiporae</name>
    <dbReference type="NCBI Taxonomy" id="2781240"/>
    <lineage>
        <taxon>Bacteria</taxon>
        <taxon>Bacillati</taxon>
        <taxon>Actinomycetota</taxon>
        <taxon>Actinomycetes</taxon>
        <taxon>Pseudonocardiales</taxon>
        <taxon>Pseudonocardiaceae</taxon>
        <taxon>Saccharopolyspora</taxon>
    </lineage>
</organism>
<dbReference type="InterPro" id="IPR036188">
    <property type="entry name" value="FAD/NAD-bd_sf"/>
</dbReference>
<dbReference type="EMBL" id="JADEYC010000007">
    <property type="protein sequence ID" value="MBE9373727.1"/>
    <property type="molecule type" value="Genomic_DNA"/>
</dbReference>
<dbReference type="Gene3D" id="3.50.50.60">
    <property type="entry name" value="FAD/NAD(P)-binding domain"/>
    <property type="match status" value="1"/>
</dbReference>
<dbReference type="SUPFAM" id="SSF51905">
    <property type="entry name" value="FAD/NAD(P)-binding domain"/>
    <property type="match status" value="1"/>
</dbReference>
<dbReference type="Gene3D" id="3.30.9.10">
    <property type="entry name" value="D-Amino Acid Oxidase, subunit A, domain 2"/>
    <property type="match status" value="1"/>
</dbReference>
<keyword evidence="2" id="KW-0503">Monooxygenase</keyword>
<evidence type="ECO:0000259" key="1">
    <source>
        <dbReference type="Pfam" id="PF01494"/>
    </source>
</evidence>
<dbReference type="InterPro" id="IPR002938">
    <property type="entry name" value="FAD-bd"/>
</dbReference>